<dbReference type="SUPFAM" id="SSF82784">
    <property type="entry name" value="OsmC-like"/>
    <property type="match status" value="1"/>
</dbReference>
<dbReference type="PANTHER" id="PTHR42830:SF1">
    <property type="entry name" value="OSMOTICALLY INDUCIBLE FAMILY PROTEIN"/>
    <property type="match status" value="1"/>
</dbReference>
<dbReference type="NCBIfam" id="TIGR03562">
    <property type="entry name" value="osmo_induc_OsmC"/>
    <property type="match status" value="1"/>
</dbReference>
<keyword evidence="3" id="KW-1185">Reference proteome</keyword>
<dbReference type="EMBL" id="CP009438">
    <property type="protein sequence ID" value="AIS01444.1"/>
    <property type="molecule type" value="Genomic_DNA"/>
</dbReference>
<dbReference type="Proteomes" id="UP000029482">
    <property type="component" value="Chromosome"/>
</dbReference>
<accession>A0A089XDX1</accession>
<feature type="region of interest" description="Disordered" evidence="1">
    <location>
        <begin position="1"/>
        <end position="20"/>
    </location>
</feature>
<organism evidence="2 3">
    <name type="scientific">Streptomyces glaucescens</name>
    <dbReference type="NCBI Taxonomy" id="1907"/>
    <lineage>
        <taxon>Bacteria</taxon>
        <taxon>Bacillati</taxon>
        <taxon>Actinomycetota</taxon>
        <taxon>Actinomycetes</taxon>
        <taxon>Kitasatosporales</taxon>
        <taxon>Streptomycetaceae</taxon>
        <taxon>Streptomyces</taxon>
    </lineage>
</organism>
<dbReference type="HOGENOM" id="CLU_106355_1_0_11"/>
<dbReference type="InterPro" id="IPR015946">
    <property type="entry name" value="KH_dom-like_a/b"/>
</dbReference>
<dbReference type="eggNOG" id="COG1764">
    <property type="taxonomic scope" value="Bacteria"/>
</dbReference>
<name>A0A089XDX1_STRGA</name>
<dbReference type="InterPro" id="IPR019904">
    <property type="entry name" value="Peroxiredoxin_OsmC"/>
</dbReference>
<dbReference type="InterPro" id="IPR003718">
    <property type="entry name" value="OsmC/Ohr_fam"/>
</dbReference>
<dbReference type="Gene3D" id="3.30.300.20">
    <property type="match status" value="1"/>
</dbReference>
<dbReference type="STRING" id="1907.SGLAU_27530"/>
<evidence type="ECO:0000256" key="1">
    <source>
        <dbReference type="SAM" id="MobiDB-lite"/>
    </source>
</evidence>
<evidence type="ECO:0000313" key="3">
    <source>
        <dbReference type="Proteomes" id="UP000029482"/>
    </source>
</evidence>
<dbReference type="InterPro" id="IPR036102">
    <property type="entry name" value="OsmC/Ohrsf"/>
</dbReference>
<sequence length="161" mass="16567">MVSVNPGRHQNRDATKGMTVATTRSAHTVWEGNLLEGNGVVTFDTSGAISEQPVTWAARTQEPGGKTSPEELIAAAHSSCFSMAFSHALAQAGTPPTKLVTSADVTFQPGEGITGIHLTVEGTVPGLDDDAFVAAAEDAKVNCPVSQALKAVPITLSAKLA</sequence>
<evidence type="ECO:0000313" key="2">
    <source>
        <dbReference type="EMBL" id="AIS01444.1"/>
    </source>
</evidence>
<gene>
    <name evidence="2" type="ORF">SGLAU_27530</name>
</gene>
<dbReference type="AlphaFoldDB" id="A0A089XDX1"/>
<dbReference type="GO" id="GO:0006979">
    <property type="term" value="P:response to oxidative stress"/>
    <property type="evidence" value="ECO:0007669"/>
    <property type="project" value="InterPro"/>
</dbReference>
<dbReference type="GO" id="GO:0004601">
    <property type="term" value="F:peroxidase activity"/>
    <property type="evidence" value="ECO:0007669"/>
    <property type="project" value="InterPro"/>
</dbReference>
<dbReference type="InterPro" id="IPR052707">
    <property type="entry name" value="OsmC_Ohr_Peroxiredoxin"/>
</dbReference>
<protein>
    <submittedName>
        <fullName evidence="2">ATP/GTP-binding protein</fullName>
    </submittedName>
</protein>
<reference evidence="3" key="1">
    <citation type="journal article" date="2015" name="J. Biotechnol.">
        <title>Complete genome sequence of the actinobacterium Streptomyces glaucescens GLA.O (DSM 40922) consisting of a linear chromosome and one linear plasmid.</title>
        <authorList>
            <person name="Ortseifen V."/>
            <person name="Winkler A."/>
            <person name="Albersmeier A."/>
            <person name="Wendler S."/>
            <person name="Puhler A."/>
            <person name="Kalinowski J."/>
            <person name="Ruckert C."/>
        </authorList>
    </citation>
    <scope>NUCLEOTIDE SEQUENCE [LARGE SCALE GENOMIC DNA]</scope>
    <source>
        <strain evidence="3">DSM 40922 / GLA O</strain>
    </source>
</reference>
<dbReference type="PANTHER" id="PTHR42830">
    <property type="entry name" value="OSMOTICALLY INDUCIBLE FAMILY PROTEIN"/>
    <property type="match status" value="1"/>
</dbReference>
<dbReference type="Pfam" id="PF02566">
    <property type="entry name" value="OsmC"/>
    <property type="match status" value="1"/>
</dbReference>
<proteinExistence type="predicted"/>
<dbReference type="KEGG" id="sgu:SGLAU_27530"/>